<dbReference type="RefSeq" id="WP_002176152.1">
    <property type="nucleotide sequence ID" value="NZ_AKWD02000003.1"/>
</dbReference>
<dbReference type="OrthoDB" id="340889at2"/>
<protein>
    <submittedName>
        <fullName evidence="1">Uncharacterized protein</fullName>
    </submittedName>
</protein>
<sequence length="538" mass="63756">MSENLIENKTDSIVKYSKKFISENFSSYVEFLYRLGFDIRKQFEGSEAKKIAYISKEGYKSFALSNRRNQLFGFISNHFLSRLNLNEEWNGKRVYKNEISDFRKIRNIGLGEHPNSDILYIDLDTHDPSFYEIKFNEYVELIKKLLDEVRDNLGSIPVFCEISRLNRGAHIFYRVEDNWDKEKIYLLTERVLKASNKRVKVEYRKDGGKRFRLPFAWDYLPYSFERKCIVRNIPKALSETLSLLDSKLYKINFEVATGILYQNNTELLSEALISRIEGSESFWEKTVYQTTQESKTFEIREGNRVGGEGTLFKVLNYCISKGMDFEETKTFVLSCNAGSKDLTAISNSQDCKEEKDLRKLYEYCKLHFKPQFAPFSLEENEREKRFNSNLQYLTPIDLEWIKLEVYYTGEYIREKTYETYALVLKEAVGKHNYDVYVNKRKVGDSVRLKKELKEKLCEGAQFPDEFFHRLKTHYKIKFSVKEFKNRILNNTKLFEPIDNGIKGGFLNLPKIHSCKQYRLTYENLWRECFGDQFERTIS</sequence>
<name>M6VS65_9LEPT</name>
<gene>
    <name evidence="1" type="ORF">LEP1GSC172_4078</name>
</gene>
<comment type="caution">
    <text evidence="1">The sequence shown here is derived from an EMBL/GenBank/DDBJ whole genome shotgun (WGS) entry which is preliminary data.</text>
</comment>
<proteinExistence type="predicted"/>
<dbReference type="EMBL" id="AKWD02000003">
    <property type="protein sequence ID" value="EMO55909.1"/>
    <property type="molecule type" value="Genomic_DNA"/>
</dbReference>
<evidence type="ECO:0000313" key="1">
    <source>
        <dbReference type="EMBL" id="EMO55909.1"/>
    </source>
</evidence>
<dbReference type="AlphaFoldDB" id="M6VS65"/>
<dbReference type="Proteomes" id="UP000012112">
    <property type="component" value="Unassembled WGS sequence"/>
</dbReference>
<organism evidence="1 2">
    <name type="scientific">Leptospira noguchii</name>
    <dbReference type="NCBI Taxonomy" id="28182"/>
    <lineage>
        <taxon>Bacteria</taxon>
        <taxon>Pseudomonadati</taxon>
        <taxon>Spirochaetota</taxon>
        <taxon>Spirochaetia</taxon>
        <taxon>Leptospirales</taxon>
        <taxon>Leptospiraceae</taxon>
        <taxon>Leptospira</taxon>
    </lineage>
</organism>
<evidence type="ECO:0000313" key="2">
    <source>
        <dbReference type="Proteomes" id="UP000012112"/>
    </source>
</evidence>
<reference evidence="1 2" key="1">
    <citation type="submission" date="2013-01" db="EMBL/GenBank/DDBJ databases">
        <authorList>
            <person name="Harkins D.M."/>
            <person name="Durkin A.S."/>
            <person name="Brinkac L.M."/>
            <person name="Haft D.H."/>
            <person name="Selengut J.D."/>
            <person name="Sanka R."/>
            <person name="DePew J."/>
            <person name="Purushe J."/>
            <person name="Matthias M.A."/>
            <person name="Vinetz J.M."/>
            <person name="Sutton G.G."/>
            <person name="Nierman W.C."/>
            <person name="Fouts D.E."/>
        </authorList>
    </citation>
    <scope>NUCLEOTIDE SEQUENCE [LARGE SCALE GENOMIC DNA]</scope>
    <source>
        <strain evidence="1 2">HAI1536</strain>
    </source>
</reference>
<accession>M6VS65</accession>